<keyword evidence="9" id="KW-0406">Ion transport</keyword>
<dbReference type="GO" id="GO:0016020">
    <property type="term" value="C:membrane"/>
    <property type="evidence" value="ECO:0007669"/>
    <property type="project" value="UniProtKB-SubCell"/>
</dbReference>
<dbReference type="InterPro" id="IPR057290">
    <property type="entry name" value="CHX17_C"/>
</dbReference>
<keyword evidence="7" id="KW-0630">Potassium</keyword>
<dbReference type="InterPro" id="IPR038770">
    <property type="entry name" value="Na+/solute_symporter_sf"/>
</dbReference>
<dbReference type="GO" id="GO:0006885">
    <property type="term" value="P:regulation of pH"/>
    <property type="evidence" value="ECO:0007669"/>
    <property type="project" value="TreeGrafter"/>
</dbReference>
<feature type="transmembrane region" description="Helical" evidence="12">
    <location>
        <begin position="395"/>
        <end position="418"/>
    </location>
</feature>
<evidence type="ECO:0000256" key="10">
    <source>
        <dbReference type="ARBA" id="ARBA00023136"/>
    </source>
</evidence>
<dbReference type="Pfam" id="PF00999">
    <property type="entry name" value="Na_H_Exchanger"/>
    <property type="match status" value="1"/>
</dbReference>
<feature type="transmembrane region" description="Helical" evidence="12">
    <location>
        <begin position="100"/>
        <end position="121"/>
    </location>
</feature>
<feature type="non-terminal residue" evidence="16">
    <location>
        <position position="1"/>
    </location>
</feature>
<evidence type="ECO:0000256" key="1">
    <source>
        <dbReference type="ARBA" id="ARBA00003198"/>
    </source>
</evidence>
<comment type="function">
    <text evidence="1">May function as sodium-coupled metabolite transporter across the chloroplast envelope.</text>
</comment>
<dbReference type="GO" id="GO:0009941">
    <property type="term" value="C:chloroplast envelope"/>
    <property type="evidence" value="ECO:0007669"/>
    <property type="project" value="UniProtKB-SubCell"/>
</dbReference>
<keyword evidence="5" id="KW-0633">Potassium transport</keyword>
<proteinExistence type="inferred from homology"/>
<feature type="transmembrane region" description="Helical" evidence="12">
    <location>
        <begin position="233"/>
        <end position="255"/>
    </location>
</feature>
<evidence type="ECO:0000313" key="16">
    <source>
        <dbReference type="EMBL" id="RRT38390.1"/>
    </source>
</evidence>
<feature type="transmembrane region" description="Helical" evidence="12">
    <location>
        <begin position="191"/>
        <end position="213"/>
    </location>
</feature>
<keyword evidence="8 12" id="KW-1133">Transmembrane helix</keyword>
<sequence>LNATALYTATTTFLPHLLYLKPSLPTHRCRSWSQDMTEGNSTVCPPSDMILLSGLWANEIDIEVLSEFLFPVLIMQTSVILALTRFLAYALKLFGQPRVVAELIVSSTSSPLIFFLCSASLTRLASFHLSASAENAGSPQTSVVKSLYRFLFPPTSYTLIEAIGFLGLIYYVFLVAVELDVKVFRVMGRKVVAIAMASLTLPLLATAATVAVFGLPAPMANNSYKGSGTEQAAFVLLLSFALSITAFPILARLLAELKIPNPELGQVVLPSALVGDVVSWLLLALCFAVIGPGDKAAAHFNNEYLAPFWMVLAAACLVLLCLYVVRPFLEWTVRQMPEGEPVNNVYMGLVLIFVLGAALASATIGFHPVFGALVLGLAVPKGPLTTALIERLDDFVIGFMLPFLIVGSGLKVDVASLIRPEGNEPPHYVFWLGCIVVVATLAKVAGCMIVSSFYSMPRSQGLSLGILMNTMGPAQAIILNMGKSEKVNSAPFLTVSLASNPGVLPSHGHYLPVQVFNQKIHALLVVTSVISTALVSPLVTALDRKCRGPAIYKQRNLELSRRESDLRLVACVHTVRNVPSVISLLQLSNPTYDSPLLVSAVHLVELTGRTPPMLIVHEAGANGTLTRRNSDNTPPDLVHSEPIVSAFEKYQQHAGCVTLQSLTAVSAYSSMHEDICNIAADHHATLIVLPFHKLLTVDGEMEVINPAIRAVNQGVLTNAPCSVGILVDRGLGEHGKFANAGHQTPLHVAILFFGGPDDREALMYGRRFLDQPGVVLTVVRFLPSYDAEAPAAAPAVWPAKVDRLWDDECIREFRLQYGDNASVSYTDKVVSNSSDTVVTIRSMGSIYDFYVVGRASGGDSPLIAGMREFTDFPELGPIGDLLVSSDMDAMASVLVMQQYVEERMG</sequence>
<feature type="transmembrane region" description="Helical" evidence="12">
    <location>
        <begin position="68"/>
        <end position="88"/>
    </location>
</feature>
<dbReference type="EMBL" id="AMZH03021263">
    <property type="protein sequence ID" value="RRT38390.1"/>
    <property type="molecule type" value="Genomic_DNA"/>
</dbReference>
<accession>A0A426XG34</accession>
<organism evidence="16 17">
    <name type="scientific">Ensete ventricosum</name>
    <name type="common">Abyssinian banana</name>
    <name type="synonym">Musa ensete</name>
    <dbReference type="NCBI Taxonomy" id="4639"/>
    <lineage>
        <taxon>Eukaryota</taxon>
        <taxon>Viridiplantae</taxon>
        <taxon>Streptophyta</taxon>
        <taxon>Embryophyta</taxon>
        <taxon>Tracheophyta</taxon>
        <taxon>Spermatophyta</taxon>
        <taxon>Magnoliopsida</taxon>
        <taxon>Liliopsida</taxon>
        <taxon>Zingiberales</taxon>
        <taxon>Musaceae</taxon>
        <taxon>Ensete</taxon>
    </lineage>
</organism>
<dbReference type="InterPro" id="IPR006153">
    <property type="entry name" value="Cation/H_exchanger_TM"/>
</dbReference>
<dbReference type="Proteomes" id="UP000287651">
    <property type="component" value="Unassembled WGS sequence"/>
</dbReference>
<name>A0A426XG34_ENSVE</name>
<evidence type="ECO:0000259" key="13">
    <source>
        <dbReference type="Pfam" id="PF00999"/>
    </source>
</evidence>
<dbReference type="Gene3D" id="1.20.1530.20">
    <property type="match status" value="1"/>
</dbReference>
<keyword evidence="10 12" id="KW-0472">Membrane</keyword>
<evidence type="ECO:0000256" key="9">
    <source>
        <dbReference type="ARBA" id="ARBA00023065"/>
    </source>
</evidence>
<dbReference type="InterPro" id="IPR050794">
    <property type="entry name" value="CPA2_transporter"/>
</dbReference>
<comment type="similarity">
    <text evidence="11">Belongs to the monovalent cation:proton antiporter 2 (CPA2) transporter (TC 2.A.37) family. CHX (TC 2.A.37.4) subfamily.</text>
</comment>
<dbReference type="GO" id="GO:1902600">
    <property type="term" value="P:proton transmembrane transport"/>
    <property type="evidence" value="ECO:0007669"/>
    <property type="project" value="InterPro"/>
</dbReference>
<feature type="transmembrane region" description="Helical" evidence="12">
    <location>
        <begin position="157"/>
        <end position="179"/>
    </location>
</feature>
<feature type="domain" description="Cation/H(+) antiporter central" evidence="14">
    <location>
        <begin position="596"/>
        <end position="734"/>
    </location>
</feature>
<feature type="domain" description="Cation/H(+) antiporter C-terminal" evidence="15">
    <location>
        <begin position="746"/>
        <end position="900"/>
    </location>
</feature>
<reference evidence="16 17" key="1">
    <citation type="journal article" date="2014" name="Agronomy (Basel)">
        <title>A Draft Genome Sequence for Ensete ventricosum, the Drought-Tolerant Tree Against Hunger.</title>
        <authorList>
            <person name="Harrison J."/>
            <person name="Moore K.A."/>
            <person name="Paszkiewicz K."/>
            <person name="Jones T."/>
            <person name="Grant M."/>
            <person name="Ambacheew D."/>
            <person name="Muzemil S."/>
            <person name="Studholme D.J."/>
        </authorList>
    </citation>
    <scope>NUCLEOTIDE SEQUENCE [LARGE SCALE GENOMIC DNA]</scope>
</reference>
<evidence type="ECO:0000259" key="15">
    <source>
        <dbReference type="Pfam" id="PF23259"/>
    </source>
</evidence>
<evidence type="ECO:0000256" key="5">
    <source>
        <dbReference type="ARBA" id="ARBA00022538"/>
    </source>
</evidence>
<feature type="transmembrane region" description="Helical" evidence="12">
    <location>
        <begin position="430"/>
        <end position="454"/>
    </location>
</feature>
<evidence type="ECO:0000256" key="4">
    <source>
        <dbReference type="ARBA" id="ARBA00022448"/>
    </source>
</evidence>
<keyword evidence="4" id="KW-0813">Transport</keyword>
<dbReference type="Pfam" id="PF23259">
    <property type="entry name" value="CHX17_C"/>
    <property type="match status" value="1"/>
</dbReference>
<evidence type="ECO:0000256" key="11">
    <source>
        <dbReference type="ARBA" id="ARBA00038341"/>
    </source>
</evidence>
<evidence type="ECO:0000259" key="14">
    <source>
        <dbReference type="Pfam" id="PF23256"/>
    </source>
</evidence>
<evidence type="ECO:0000256" key="7">
    <source>
        <dbReference type="ARBA" id="ARBA00022958"/>
    </source>
</evidence>
<feature type="transmembrane region" description="Helical" evidence="12">
    <location>
        <begin position="267"/>
        <end position="292"/>
    </location>
</feature>
<protein>
    <submittedName>
        <fullName evidence="16">Uncharacterized protein</fullName>
    </submittedName>
</protein>
<comment type="subcellular location">
    <subcellularLocation>
        <location evidence="3">Membrane</location>
        <topology evidence="3">Multi-pass membrane protein</topology>
    </subcellularLocation>
    <subcellularLocation>
        <location evidence="2">Plastid</location>
        <location evidence="2">Chloroplast envelope</location>
    </subcellularLocation>
</comment>
<dbReference type="PANTHER" id="PTHR32468:SF164">
    <property type="entry name" value="OS05G0485000 PROTEIN"/>
    <property type="match status" value="1"/>
</dbReference>
<dbReference type="GO" id="GO:0006813">
    <property type="term" value="P:potassium ion transport"/>
    <property type="evidence" value="ECO:0007669"/>
    <property type="project" value="UniProtKB-KW"/>
</dbReference>
<dbReference type="Pfam" id="PF23256">
    <property type="entry name" value="CHX17_2nd"/>
    <property type="match status" value="1"/>
</dbReference>
<evidence type="ECO:0000313" key="17">
    <source>
        <dbReference type="Proteomes" id="UP000287651"/>
    </source>
</evidence>
<comment type="caution">
    <text evidence="16">The sequence shown here is derived from an EMBL/GenBank/DDBJ whole genome shotgun (WGS) entry which is preliminary data.</text>
</comment>
<dbReference type="PANTHER" id="PTHR32468">
    <property type="entry name" value="CATION/H + ANTIPORTER"/>
    <property type="match status" value="1"/>
</dbReference>
<feature type="domain" description="Cation/H+ exchanger transmembrane" evidence="13">
    <location>
        <begin position="83"/>
        <end position="536"/>
    </location>
</feature>
<feature type="transmembrane region" description="Helical" evidence="12">
    <location>
        <begin position="346"/>
        <end position="375"/>
    </location>
</feature>
<dbReference type="GO" id="GO:0012505">
    <property type="term" value="C:endomembrane system"/>
    <property type="evidence" value="ECO:0007669"/>
    <property type="project" value="TreeGrafter"/>
</dbReference>
<dbReference type="GO" id="GO:0015297">
    <property type="term" value="F:antiporter activity"/>
    <property type="evidence" value="ECO:0007669"/>
    <property type="project" value="InterPro"/>
</dbReference>
<evidence type="ECO:0000256" key="6">
    <source>
        <dbReference type="ARBA" id="ARBA00022692"/>
    </source>
</evidence>
<feature type="transmembrane region" description="Helical" evidence="12">
    <location>
        <begin position="520"/>
        <end position="542"/>
    </location>
</feature>
<evidence type="ECO:0000256" key="8">
    <source>
        <dbReference type="ARBA" id="ARBA00022989"/>
    </source>
</evidence>
<feature type="transmembrane region" description="Helical" evidence="12">
    <location>
        <begin position="304"/>
        <end position="325"/>
    </location>
</feature>
<evidence type="ECO:0000256" key="12">
    <source>
        <dbReference type="SAM" id="Phobius"/>
    </source>
</evidence>
<evidence type="ECO:0000256" key="2">
    <source>
        <dbReference type="ARBA" id="ARBA00004119"/>
    </source>
</evidence>
<evidence type="ECO:0000256" key="3">
    <source>
        <dbReference type="ARBA" id="ARBA00004141"/>
    </source>
</evidence>
<keyword evidence="6 12" id="KW-0812">Transmembrane</keyword>
<gene>
    <name evidence="16" type="ORF">B296_00057357</name>
</gene>
<dbReference type="AlphaFoldDB" id="A0A426XG34"/>
<dbReference type="InterPro" id="IPR057291">
    <property type="entry name" value="CHX17_2nd"/>
</dbReference>